<dbReference type="RefSeq" id="WP_220641470.1">
    <property type="nucleotide sequence ID" value="NZ_CP080429.1"/>
</dbReference>
<dbReference type="InterPro" id="IPR050721">
    <property type="entry name" value="Trk_Ktr_HKT_K-transport"/>
</dbReference>
<name>A0ABX8V8H4_9FLAO</name>
<dbReference type="Gene3D" id="3.40.50.720">
    <property type="entry name" value="NAD(P)-binding Rossmann-like Domain"/>
    <property type="match status" value="1"/>
</dbReference>
<dbReference type="Pfam" id="PF02254">
    <property type="entry name" value="TrkA_N"/>
    <property type="match status" value="1"/>
</dbReference>
<feature type="domain" description="RCK N-terminal" evidence="1">
    <location>
        <begin position="1"/>
        <end position="116"/>
    </location>
</feature>
<gene>
    <name evidence="2" type="ORF">K1I41_04390</name>
</gene>
<keyword evidence="3" id="KW-1185">Reference proteome</keyword>
<dbReference type="EMBL" id="CP080429">
    <property type="protein sequence ID" value="QYJ69135.1"/>
    <property type="molecule type" value="Genomic_DNA"/>
</dbReference>
<dbReference type="SUPFAM" id="SSF51735">
    <property type="entry name" value="NAD(P)-binding Rossmann-fold domains"/>
    <property type="match status" value="1"/>
</dbReference>
<dbReference type="InterPro" id="IPR036721">
    <property type="entry name" value="RCK_C_sf"/>
</dbReference>
<dbReference type="PANTHER" id="PTHR43833">
    <property type="entry name" value="POTASSIUM CHANNEL PROTEIN 2-RELATED-RELATED"/>
    <property type="match status" value="1"/>
</dbReference>
<accession>A0ABX8V8H4</accession>
<dbReference type="InterPro" id="IPR003148">
    <property type="entry name" value="RCK_N"/>
</dbReference>
<organism evidence="2 3">
    <name type="scientific">Flavobacterium litorale</name>
    <dbReference type="NCBI Taxonomy" id="2856519"/>
    <lineage>
        <taxon>Bacteria</taxon>
        <taxon>Pseudomonadati</taxon>
        <taxon>Bacteroidota</taxon>
        <taxon>Flavobacteriia</taxon>
        <taxon>Flavobacteriales</taxon>
        <taxon>Flavobacteriaceae</taxon>
        <taxon>Flavobacterium</taxon>
    </lineage>
</organism>
<proteinExistence type="predicted"/>
<dbReference type="SUPFAM" id="SSF116726">
    <property type="entry name" value="TrkA C-terminal domain-like"/>
    <property type="match status" value="1"/>
</dbReference>
<evidence type="ECO:0000313" key="2">
    <source>
        <dbReference type="EMBL" id="QYJ69135.1"/>
    </source>
</evidence>
<evidence type="ECO:0000313" key="3">
    <source>
        <dbReference type="Proteomes" id="UP000825381"/>
    </source>
</evidence>
<dbReference type="PROSITE" id="PS51201">
    <property type="entry name" value="RCK_N"/>
    <property type="match status" value="1"/>
</dbReference>
<dbReference type="Gene3D" id="3.30.70.1450">
    <property type="entry name" value="Regulator of K+ conductance, C-terminal domain"/>
    <property type="match status" value="1"/>
</dbReference>
<protein>
    <submittedName>
        <fullName evidence="2">TrkA family potassium uptake protein</fullName>
    </submittedName>
</protein>
<dbReference type="InterPro" id="IPR036291">
    <property type="entry name" value="NAD(P)-bd_dom_sf"/>
</dbReference>
<evidence type="ECO:0000259" key="1">
    <source>
        <dbReference type="PROSITE" id="PS51201"/>
    </source>
</evidence>
<dbReference type="PANTHER" id="PTHR43833:SF7">
    <property type="entry name" value="KTR SYSTEM POTASSIUM UPTAKE PROTEIN C"/>
    <property type="match status" value="1"/>
</dbReference>
<sequence>MKIIIFGLGNFGMSLAVNLTETGNEVIGIDNDMGKVNLVKNQISHAVCMDATNELAYQALPVKDADLAVIAIGENEGAAIIATAIIKKLSGARIIGRSLSPIHDTVLEAMGIETIIHPEQDFADRLAKKINLKGIVDNFNIDKNYSISEIKALPEFTGKTLEELEFRQTYNMHVVTIIRKQVRKSIIGTTSKIDQSEGFITKDCVIMENDLLVVFGLNKDIGKFCNRSQKSNR</sequence>
<dbReference type="Proteomes" id="UP000825381">
    <property type="component" value="Chromosome"/>
</dbReference>
<reference evidence="2 3" key="1">
    <citation type="submission" date="2021-07" db="EMBL/GenBank/DDBJ databases">
        <title>Flavobacterium WSW3-B6 sp.nov, isolated from seaweed.</title>
        <authorList>
            <person name="Muhammad N."/>
            <person name="Ho H."/>
            <person name="Lee Y.-J."/>
            <person name="Nguyen T."/>
            <person name="Ho J."/>
            <person name="Kim S.-G."/>
        </authorList>
    </citation>
    <scope>NUCLEOTIDE SEQUENCE [LARGE SCALE GENOMIC DNA]</scope>
    <source>
        <strain evidence="2 3">WSW3-B6</strain>
    </source>
</reference>